<dbReference type="InterPro" id="IPR039261">
    <property type="entry name" value="FNR_nucleotide-bd"/>
</dbReference>
<evidence type="ECO:0000313" key="20">
    <source>
        <dbReference type="EMBL" id="HJH23856.1"/>
    </source>
</evidence>
<dbReference type="InterPro" id="IPR001041">
    <property type="entry name" value="2Fe-2S_ferredoxin-type"/>
</dbReference>
<protein>
    <recommendedName>
        <fullName evidence="4">nitric oxide dioxygenase</fullName>
        <ecNumber evidence="4">1.14.12.17</ecNumber>
    </recommendedName>
</protein>
<keyword evidence="7" id="KW-0001">2Fe-2S</keyword>
<dbReference type="InterPro" id="IPR036010">
    <property type="entry name" value="2Fe-2S_ferredoxin-like_sf"/>
</dbReference>
<feature type="domain" description="FAD-binding FR-type" evidence="19">
    <location>
        <begin position="15"/>
        <end position="127"/>
    </location>
</feature>
<dbReference type="Gene3D" id="3.40.50.80">
    <property type="entry name" value="Nucleotide-binding domain of ferredoxin-NADP reductase (FNR) module"/>
    <property type="match status" value="1"/>
</dbReference>
<dbReference type="InterPro" id="IPR001433">
    <property type="entry name" value="OxRdtase_FAD/NAD-bd"/>
</dbReference>
<evidence type="ECO:0000256" key="17">
    <source>
        <dbReference type="ARBA" id="ARBA00061434"/>
    </source>
</evidence>
<evidence type="ECO:0000256" key="16">
    <source>
        <dbReference type="ARBA" id="ARBA00049433"/>
    </source>
</evidence>
<dbReference type="Proteomes" id="UP000700248">
    <property type="component" value="Unassembled WGS sequence"/>
</dbReference>
<name>A0A9D3AAM6_9BURK</name>
<dbReference type="PANTHER" id="PTHR47354:SF6">
    <property type="entry name" value="NADH OXIDOREDUCTASE HCR"/>
    <property type="match status" value="1"/>
</dbReference>
<reference evidence="20" key="3">
    <citation type="submission" date="2021-09" db="EMBL/GenBank/DDBJ databases">
        <authorList>
            <person name="Gilroy R."/>
        </authorList>
    </citation>
    <scope>NUCLEOTIDE SEQUENCE</scope>
    <source>
        <strain evidence="20">CHK175-13533</strain>
    </source>
</reference>
<dbReference type="Gene3D" id="3.10.20.30">
    <property type="match status" value="1"/>
</dbReference>
<keyword evidence="14" id="KW-0520">NAD</keyword>
<organism evidence="20 22">
    <name type="scientific">Paenalcaligenes hominis</name>
    <dbReference type="NCBI Taxonomy" id="643674"/>
    <lineage>
        <taxon>Bacteria</taxon>
        <taxon>Pseudomonadati</taxon>
        <taxon>Pseudomonadota</taxon>
        <taxon>Betaproteobacteria</taxon>
        <taxon>Burkholderiales</taxon>
        <taxon>Alcaligenaceae</taxon>
        <taxon>Paenalcaligenes</taxon>
    </lineage>
</organism>
<keyword evidence="10" id="KW-0521">NADP</keyword>
<dbReference type="FunFam" id="3.40.50.80:FF:000010">
    <property type="entry name" value="Flavohemoprotein"/>
    <property type="match status" value="1"/>
</dbReference>
<comment type="similarity">
    <text evidence="17">In the N-terminal section; belongs to the FAD-binding oxidoreductase type 6 family.</text>
</comment>
<evidence type="ECO:0000256" key="15">
    <source>
        <dbReference type="ARBA" id="ARBA00048649"/>
    </source>
</evidence>
<evidence type="ECO:0000256" key="14">
    <source>
        <dbReference type="ARBA" id="ARBA00023027"/>
    </source>
</evidence>
<dbReference type="AlphaFoldDB" id="A0A9D3AAM6"/>
<evidence type="ECO:0000256" key="9">
    <source>
        <dbReference type="ARBA" id="ARBA00022827"/>
    </source>
</evidence>
<keyword evidence="6" id="KW-0285">Flavoprotein</keyword>
<keyword evidence="8" id="KW-0479">Metal-binding</keyword>
<dbReference type="Pfam" id="PF00175">
    <property type="entry name" value="NAD_binding_1"/>
    <property type="match status" value="1"/>
</dbReference>
<evidence type="ECO:0000256" key="4">
    <source>
        <dbReference type="ARBA" id="ARBA00012229"/>
    </source>
</evidence>
<dbReference type="RefSeq" id="WP_167661232.1">
    <property type="nucleotide sequence ID" value="NZ_BMCQ01000001.1"/>
</dbReference>
<dbReference type="EMBL" id="DYTQ01000057">
    <property type="protein sequence ID" value="HJH23856.1"/>
    <property type="molecule type" value="Genomic_DNA"/>
</dbReference>
<evidence type="ECO:0000313" key="23">
    <source>
        <dbReference type="Proteomes" id="UP000783934"/>
    </source>
</evidence>
<dbReference type="InterPro" id="IPR050415">
    <property type="entry name" value="MRET"/>
</dbReference>
<gene>
    <name evidence="21" type="ORF">GGR41_001417</name>
    <name evidence="20" type="ORF">K8U84_04805</name>
</gene>
<evidence type="ECO:0000256" key="8">
    <source>
        <dbReference type="ARBA" id="ARBA00022723"/>
    </source>
</evidence>
<evidence type="ECO:0000256" key="2">
    <source>
        <dbReference type="ARBA" id="ARBA00001974"/>
    </source>
</evidence>
<dbReference type="CDD" id="cd06184">
    <property type="entry name" value="flavohem_like_fad_nad_binding"/>
    <property type="match status" value="1"/>
</dbReference>
<evidence type="ECO:0000313" key="22">
    <source>
        <dbReference type="Proteomes" id="UP000700248"/>
    </source>
</evidence>
<dbReference type="InterPro" id="IPR017938">
    <property type="entry name" value="Riboflavin_synthase-like_b-brl"/>
</dbReference>
<dbReference type="InterPro" id="IPR017927">
    <property type="entry name" value="FAD-bd_FR_type"/>
</dbReference>
<dbReference type="EMBL" id="JAATIZ010000002">
    <property type="protein sequence ID" value="NJB65188.1"/>
    <property type="molecule type" value="Genomic_DNA"/>
</dbReference>
<comment type="catalytic activity">
    <reaction evidence="15">
        <text>2 nitric oxide + NADH + 2 O2 = 2 nitrate + NAD(+) + H(+)</text>
        <dbReference type="Rhea" id="RHEA:19469"/>
        <dbReference type="ChEBI" id="CHEBI:15378"/>
        <dbReference type="ChEBI" id="CHEBI:15379"/>
        <dbReference type="ChEBI" id="CHEBI:16480"/>
        <dbReference type="ChEBI" id="CHEBI:17632"/>
        <dbReference type="ChEBI" id="CHEBI:57540"/>
        <dbReference type="ChEBI" id="CHEBI:57945"/>
        <dbReference type="EC" id="1.14.12.17"/>
    </reaction>
</comment>
<comment type="caution">
    <text evidence="20">The sequence shown here is derived from an EMBL/GenBank/DDBJ whole genome shotgun (WGS) entry which is preliminary data.</text>
</comment>
<keyword evidence="23" id="KW-1185">Reference proteome</keyword>
<dbReference type="InterPro" id="IPR012675">
    <property type="entry name" value="Beta-grasp_dom_sf"/>
</dbReference>
<evidence type="ECO:0000256" key="13">
    <source>
        <dbReference type="ARBA" id="ARBA00023014"/>
    </source>
</evidence>
<keyword evidence="13" id="KW-0411">Iron-sulfur</keyword>
<dbReference type="GO" id="GO:0046872">
    <property type="term" value="F:metal ion binding"/>
    <property type="evidence" value="ECO:0007669"/>
    <property type="project" value="UniProtKB-KW"/>
</dbReference>
<dbReference type="SUPFAM" id="SSF54292">
    <property type="entry name" value="2Fe-2S ferredoxin-like"/>
    <property type="match status" value="1"/>
</dbReference>
<evidence type="ECO:0000259" key="18">
    <source>
        <dbReference type="PROSITE" id="PS51085"/>
    </source>
</evidence>
<keyword evidence="5" id="KW-0349">Heme</keyword>
<evidence type="ECO:0000259" key="19">
    <source>
        <dbReference type="PROSITE" id="PS51384"/>
    </source>
</evidence>
<comment type="similarity">
    <text evidence="3">In the C-terminal section; belongs to the flavoprotein pyridine nucleotide cytochrome reductase family.</text>
</comment>
<dbReference type="PROSITE" id="PS51384">
    <property type="entry name" value="FAD_FR"/>
    <property type="match status" value="1"/>
</dbReference>
<keyword evidence="9" id="KW-0274">FAD</keyword>
<evidence type="ECO:0000256" key="5">
    <source>
        <dbReference type="ARBA" id="ARBA00022617"/>
    </source>
</evidence>
<keyword evidence="11" id="KW-0560">Oxidoreductase</keyword>
<accession>A0A9D3AAM6</accession>
<dbReference type="PANTHER" id="PTHR47354">
    <property type="entry name" value="NADH OXIDOREDUCTASE HCR"/>
    <property type="match status" value="1"/>
</dbReference>
<evidence type="ECO:0000256" key="7">
    <source>
        <dbReference type="ARBA" id="ARBA00022714"/>
    </source>
</evidence>
<keyword evidence="12" id="KW-0408">Iron</keyword>
<dbReference type="InterPro" id="IPR008333">
    <property type="entry name" value="Cbr1-like_FAD-bd_dom"/>
</dbReference>
<comment type="cofactor">
    <cofactor evidence="1">
        <name>heme b</name>
        <dbReference type="ChEBI" id="CHEBI:60344"/>
    </cofactor>
</comment>
<evidence type="ECO:0000256" key="6">
    <source>
        <dbReference type="ARBA" id="ARBA00022630"/>
    </source>
</evidence>
<dbReference type="SUPFAM" id="SSF52343">
    <property type="entry name" value="Ferredoxin reductase-like, C-terminal NADP-linked domain"/>
    <property type="match status" value="1"/>
</dbReference>
<dbReference type="EC" id="1.14.12.17" evidence="4"/>
<comment type="cofactor">
    <cofactor evidence="2">
        <name>FAD</name>
        <dbReference type="ChEBI" id="CHEBI:57692"/>
    </cofactor>
</comment>
<dbReference type="Gene3D" id="2.40.30.10">
    <property type="entry name" value="Translation factors"/>
    <property type="match status" value="1"/>
</dbReference>
<evidence type="ECO:0000256" key="12">
    <source>
        <dbReference type="ARBA" id="ARBA00023004"/>
    </source>
</evidence>
<dbReference type="GO" id="GO:0008941">
    <property type="term" value="F:nitric oxide dioxygenase NAD(P)H activity"/>
    <property type="evidence" value="ECO:0007669"/>
    <property type="project" value="UniProtKB-EC"/>
</dbReference>
<reference evidence="20" key="2">
    <citation type="journal article" date="2021" name="PeerJ">
        <title>Extensive microbial diversity within the chicken gut microbiome revealed by metagenomics and culture.</title>
        <authorList>
            <person name="Gilroy R."/>
            <person name="Ravi A."/>
            <person name="Getino M."/>
            <person name="Pursley I."/>
            <person name="Horton D.L."/>
            <person name="Alikhan N.F."/>
            <person name="Baker D."/>
            <person name="Gharbi K."/>
            <person name="Hall N."/>
            <person name="Watson M."/>
            <person name="Adriaenssens E.M."/>
            <person name="Foster-Nyarko E."/>
            <person name="Jarju S."/>
            <person name="Secka A."/>
            <person name="Antonio M."/>
            <person name="Oren A."/>
            <person name="Chaudhuri R.R."/>
            <person name="La Ragione R."/>
            <person name="Hildebrand F."/>
            <person name="Pallen M.J."/>
        </authorList>
    </citation>
    <scope>NUCLEOTIDE SEQUENCE</scope>
    <source>
        <strain evidence="20">CHK175-13533</strain>
    </source>
</reference>
<evidence type="ECO:0000256" key="3">
    <source>
        <dbReference type="ARBA" id="ARBA00006401"/>
    </source>
</evidence>
<sequence length="392" mass="42797">MIESIASPVPASQARRFRDYKVIAKQAESHVITSFVLAPTDGMPLLPYKPGQYLVFRFSIDGQTVLRNYSVSGDPDQLGQLRISVKHETAPAGTEVPDGLGSSYLHYQVQVGDVLQAAGPLGDFYLDESSARPVVLLSGGVGLTPMLSMLHRLVNQSERKVHFMHACENGDVHAFGAEVMELVARRPNVQALFWYRAALAHDASRTWSFTEGLLTKEQLQRYLPLDDYDFYLCGPSGFMQANYALLRQLGVVAERIHYEFFGPATVLEQTVADIDAVAQTASVLTAAAEPQPVLAPAPATATVSTDSTTLTFLPDGRQAQWQDDYESLLVAAEDAGLQPNFNCRSGICNSCMCTLVEGEVEYFEEPLDEVPVGKVLICCAKPKGAVVIEMES</sequence>
<dbReference type="Proteomes" id="UP000783934">
    <property type="component" value="Unassembled WGS sequence"/>
</dbReference>
<proteinExistence type="inferred from homology"/>
<dbReference type="GO" id="GO:0051537">
    <property type="term" value="F:2 iron, 2 sulfur cluster binding"/>
    <property type="evidence" value="ECO:0007669"/>
    <property type="project" value="UniProtKB-KW"/>
</dbReference>
<evidence type="ECO:0000256" key="10">
    <source>
        <dbReference type="ARBA" id="ARBA00022857"/>
    </source>
</evidence>
<comment type="catalytic activity">
    <reaction evidence="16">
        <text>2 nitric oxide + NADPH + 2 O2 = 2 nitrate + NADP(+) + H(+)</text>
        <dbReference type="Rhea" id="RHEA:19465"/>
        <dbReference type="ChEBI" id="CHEBI:15378"/>
        <dbReference type="ChEBI" id="CHEBI:15379"/>
        <dbReference type="ChEBI" id="CHEBI:16480"/>
        <dbReference type="ChEBI" id="CHEBI:17632"/>
        <dbReference type="ChEBI" id="CHEBI:57783"/>
        <dbReference type="ChEBI" id="CHEBI:58349"/>
        <dbReference type="EC" id="1.14.12.17"/>
    </reaction>
</comment>
<dbReference type="Pfam" id="PF00970">
    <property type="entry name" value="FAD_binding_6"/>
    <property type="match status" value="1"/>
</dbReference>
<reference evidence="21 23" key="1">
    <citation type="submission" date="2020-03" db="EMBL/GenBank/DDBJ databases">
        <title>Genomic Encyclopedia of Type Strains, Phase IV (KMG-IV): sequencing the most valuable type-strain genomes for metagenomic binning, comparative biology and taxonomic classification.</title>
        <authorList>
            <person name="Goeker M."/>
        </authorList>
    </citation>
    <scope>NUCLEOTIDE SEQUENCE [LARGE SCALE GENOMIC DNA]</scope>
    <source>
        <strain evidence="21 23">DSM 26613</strain>
    </source>
</reference>
<evidence type="ECO:0000313" key="21">
    <source>
        <dbReference type="EMBL" id="NJB65188.1"/>
    </source>
</evidence>
<dbReference type="Pfam" id="PF00111">
    <property type="entry name" value="Fer2"/>
    <property type="match status" value="1"/>
</dbReference>
<evidence type="ECO:0000256" key="11">
    <source>
        <dbReference type="ARBA" id="ARBA00023002"/>
    </source>
</evidence>
<evidence type="ECO:0000256" key="1">
    <source>
        <dbReference type="ARBA" id="ARBA00001970"/>
    </source>
</evidence>
<dbReference type="CDD" id="cd00207">
    <property type="entry name" value="fer2"/>
    <property type="match status" value="1"/>
</dbReference>
<dbReference type="SUPFAM" id="SSF63380">
    <property type="entry name" value="Riboflavin synthase domain-like"/>
    <property type="match status" value="1"/>
</dbReference>
<dbReference type="PROSITE" id="PS51085">
    <property type="entry name" value="2FE2S_FER_2"/>
    <property type="match status" value="1"/>
</dbReference>
<feature type="domain" description="2Fe-2S ferredoxin-type" evidence="18">
    <location>
        <begin position="308"/>
        <end position="392"/>
    </location>
</feature>